<protein>
    <recommendedName>
        <fullName evidence="4">C3H1-type domain-containing protein</fullName>
    </recommendedName>
</protein>
<sequence>MSATSFAFSSLQHLLCDAATLASPSTMPQCVLTFGDPPTRCIFAKCKRSEYCKAHYDEYYEMKDNYHCAAEEVAIMGRSLVVASEVHRTPLERRGHVQAAVNMIMWYVMNMDQEAHWRRQHNAKFFAGENERHNERLAGLEELRADGIALMKKFRARYDFLAARDKDGQSLEEVQKVPEETRSLWQSFRQHWHAHLRTFGGHGNDEDVIAKQVDEEMGPLPEV</sequence>
<evidence type="ECO:0000313" key="3">
    <source>
        <dbReference type="Proteomes" id="UP000308197"/>
    </source>
</evidence>
<accession>A0A5C3P6G1</accession>
<gene>
    <name evidence="2" type="ORF">K466DRAFT_588276</name>
</gene>
<evidence type="ECO:0000256" key="1">
    <source>
        <dbReference type="SAM" id="SignalP"/>
    </source>
</evidence>
<dbReference type="AlphaFoldDB" id="A0A5C3P6G1"/>
<feature type="chain" id="PRO_5022820964" description="C3H1-type domain-containing protein" evidence="1">
    <location>
        <begin position="23"/>
        <end position="223"/>
    </location>
</feature>
<keyword evidence="3" id="KW-1185">Reference proteome</keyword>
<keyword evidence="1" id="KW-0732">Signal</keyword>
<dbReference type="InParanoid" id="A0A5C3P6G1"/>
<evidence type="ECO:0008006" key="4">
    <source>
        <dbReference type="Google" id="ProtNLM"/>
    </source>
</evidence>
<name>A0A5C3P6G1_9APHY</name>
<reference evidence="2 3" key="1">
    <citation type="journal article" date="2019" name="Nat. Ecol. Evol.">
        <title>Megaphylogeny resolves global patterns of mushroom evolution.</title>
        <authorList>
            <person name="Varga T."/>
            <person name="Krizsan K."/>
            <person name="Foldi C."/>
            <person name="Dima B."/>
            <person name="Sanchez-Garcia M."/>
            <person name="Sanchez-Ramirez S."/>
            <person name="Szollosi G.J."/>
            <person name="Szarkandi J.G."/>
            <person name="Papp V."/>
            <person name="Albert L."/>
            <person name="Andreopoulos W."/>
            <person name="Angelini C."/>
            <person name="Antonin V."/>
            <person name="Barry K.W."/>
            <person name="Bougher N.L."/>
            <person name="Buchanan P."/>
            <person name="Buyck B."/>
            <person name="Bense V."/>
            <person name="Catcheside P."/>
            <person name="Chovatia M."/>
            <person name="Cooper J."/>
            <person name="Damon W."/>
            <person name="Desjardin D."/>
            <person name="Finy P."/>
            <person name="Geml J."/>
            <person name="Haridas S."/>
            <person name="Hughes K."/>
            <person name="Justo A."/>
            <person name="Karasinski D."/>
            <person name="Kautmanova I."/>
            <person name="Kiss B."/>
            <person name="Kocsube S."/>
            <person name="Kotiranta H."/>
            <person name="LaButti K.M."/>
            <person name="Lechner B.E."/>
            <person name="Liimatainen K."/>
            <person name="Lipzen A."/>
            <person name="Lukacs Z."/>
            <person name="Mihaltcheva S."/>
            <person name="Morgado L.N."/>
            <person name="Niskanen T."/>
            <person name="Noordeloos M.E."/>
            <person name="Ohm R.A."/>
            <person name="Ortiz-Santana B."/>
            <person name="Ovrebo C."/>
            <person name="Racz N."/>
            <person name="Riley R."/>
            <person name="Savchenko A."/>
            <person name="Shiryaev A."/>
            <person name="Soop K."/>
            <person name="Spirin V."/>
            <person name="Szebenyi C."/>
            <person name="Tomsovsky M."/>
            <person name="Tulloss R.E."/>
            <person name="Uehling J."/>
            <person name="Grigoriev I.V."/>
            <person name="Vagvolgyi C."/>
            <person name="Papp T."/>
            <person name="Martin F.M."/>
            <person name="Miettinen O."/>
            <person name="Hibbett D.S."/>
            <person name="Nagy L.G."/>
        </authorList>
    </citation>
    <scope>NUCLEOTIDE SEQUENCE [LARGE SCALE GENOMIC DNA]</scope>
    <source>
        <strain evidence="2 3">HHB13444</strain>
    </source>
</reference>
<organism evidence="2 3">
    <name type="scientific">Polyporus arcularius HHB13444</name>
    <dbReference type="NCBI Taxonomy" id="1314778"/>
    <lineage>
        <taxon>Eukaryota</taxon>
        <taxon>Fungi</taxon>
        <taxon>Dikarya</taxon>
        <taxon>Basidiomycota</taxon>
        <taxon>Agaricomycotina</taxon>
        <taxon>Agaricomycetes</taxon>
        <taxon>Polyporales</taxon>
        <taxon>Polyporaceae</taxon>
        <taxon>Polyporus</taxon>
    </lineage>
</organism>
<proteinExistence type="predicted"/>
<feature type="signal peptide" evidence="1">
    <location>
        <begin position="1"/>
        <end position="22"/>
    </location>
</feature>
<dbReference type="EMBL" id="ML211265">
    <property type="protein sequence ID" value="TFK85244.1"/>
    <property type="molecule type" value="Genomic_DNA"/>
</dbReference>
<evidence type="ECO:0000313" key="2">
    <source>
        <dbReference type="EMBL" id="TFK85244.1"/>
    </source>
</evidence>
<dbReference type="Proteomes" id="UP000308197">
    <property type="component" value="Unassembled WGS sequence"/>
</dbReference>